<accession>A0A397SUZ5</accession>
<protein>
    <submittedName>
        <fullName evidence="2">Uncharacterized protein</fullName>
    </submittedName>
</protein>
<evidence type="ECO:0000313" key="2">
    <source>
        <dbReference type="EMBL" id="RIA89990.1"/>
    </source>
</evidence>
<name>A0A397SUZ5_9GLOM</name>
<dbReference type="EMBL" id="QKYT01000197">
    <property type="protein sequence ID" value="RIA89990.1"/>
    <property type="molecule type" value="Genomic_DNA"/>
</dbReference>
<feature type="compositionally biased region" description="Polar residues" evidence="1">
    <location>
        <begin position="94"/>
        <end position="132"/>
    </location>
</feature>
<keyword evidence="3" id="KW-1185">Reference proteome</keyword>
<evidence type="ECO:0000256" key="1">
    <source>
        <dbReference type="SAM" id="MobiDB-lite"/>
    </source>
</evidence>
<dbReference type="InterPro" id="IPR011049">
    <property type="entry name" value="Serralysin-like_metalloprot_C"/>
</dbReference>
<dbReference type="AlphaFoldDB" id="A0A397SUZ5"/>
<organism evidence="2 3">
    <name type="scientific">Glomus cerebriforme</name>
    <dbReference type="NCBI Taxonomy" id="658196"/>
    <lineage>
        <taxon>Eukaryota</taxon>
        <taxon>Fungi</taxon>
        <taxon>Fungi incertae sedis</taxon>
        <taxon>Mucoromycota</taxon>
        <taxon>Glomeromycotina</taxon>
        <taxon>Glomeromycetes</taxon>
        <taxon>Glomerales</taxon>
        <taxon>Glomeraceae</taxon>
        <taxon>Glomus</taxon>
    </lineage>
</organism>
<feature type="region of interest" description="Disordered" evidence="1">
    <location>
        <begin position="94"/>
        <end position="138"/>
    </location>
</feature>
<dbReference type="Gene3D" id="2.150.10.10">
    <property type="entry name" value="Serralysin-like metalloprotease, C-terminal"/>
    <property type="match status" value="1"/>
</dbReference>
<comment type="caution">
    <text evidence="2">The sequence shown here is derived from an EMBL/GenBank/DDBJ whole genome shotgun (WGS) entry which is preliminary data.</text>
</comment>
<sequence>MTDCYKEDSSSRAGRPWTKKSLKRKVQVKLMEFVKFHRVSLPAKKNKLCAVFEKNTRFYTSIIAVGSHVTANNYNSNVAETQETANRVNSNVIEPQETANGDNSNVIEPQETANRDNNNVKTRVSSPPTGETNLFLRQ</sequence>
<reference evidence="2 3" key="1">
    <citation type="submission" date="2018-06" db="EMBL/GenBank/DDBJ databases">
        <title>Comparative genomics reveals the genomic features of Rhizophagus irregularis, R. cerebriforme, R. diaphanum and Gigaspora rosea, and their symbiotic lifestyle signature.</title>
        <authorList>
            <person name="Morin E."/>
            <person name="San Clemente H."/>
            <person name="Chen E.C.H."/>
            <person name="De La Providencia I."/>
            <person name="Hainaut M."/>
            <person name="Kuo A."/>
            <person name="Kohler A."/>
            <person name="Murat C."/>
            <person name="Tang N."/>
            <person name="Roy S."/>
            <person name="Loubradou J."/>
            <person name="Henrissat B."/>
            <person name="Grigoriev I.V."/>
            <person name="Corradi N."/>
            <person name="Roux C."/>
            <person name="Martin F.M."/>
        </authorList>
    </citation>
    <scope>NUCLEOTIDE SEQUENCE [LARGE SCALE GENOMIC DNA]</scope>
    <source>
        <strain evidence="2 3">DAOM 227022</strain>
    </source>
</reference>
<dbReference type="Proteomes" id="UP000265703">
    <property type="component" value="Unassembled WGS sequence"/>
</dbReference>
<gene>
    <name evidence="2" type="ORF">C1645_824004</name>
</gene>
<evidence type="ECO:0000313" key="3">
    <source>
        <dbReference type="Proteomes" id="UP000265703"/>
    </source>
</evidence>
<proteinExistence type="predicted"/>